<dbReference type="RefSeq" id="WP_378304158.1">
    <property type="nucleotide sequence ID" value="NZ_JBHUKS010000008.1"/>
</dbReference>
<feature type="region of interest" description="Disordered" evidence="1">
    <location>
        <begin position="21"/>
        <end position="40"/>
    </location>
</feature>
<accession>A0ABW5H5X1</accession>
<reference evidence="3" key="1">
    <citation type="journal article" date="2019" name="Int. J. Syst. Evol. Microbiol.">
        <title>The Global Catalogue of Microorganisms (GCM) 10K type strain sequencing project: providing services to taxonomists for standard genome sequencing and annotation.</title>
        <authorList>
            <consortium name="The Broad Institute Genomics Platform"/>
            <consortium name="The Broad Institute Genome Sequencing Center for Infectious Disease"/>
            <person name="Wu L."/>
            <person name="Ma J."/>
        </authorList>
    </citation>
    <scope>NUCLEOTIDE SEQUENCE [LARGE SCALE GENOMIC DNA]</scope>
    <source>
        <strain evidence="3">CGMCC 4.7641</strain>
    </source>
</reference>
<dbReference type="EMBL" id="JBHUKS010000008">
    <property type="protein sequence ID" value="MFD2468535.1"/>
    <property type="molecule type" value="Genomic_DNA"/>
</dbReference>
<name>A0ABW5H5X1_9PSEU</name>
<dbReference type="Proteomes" id="UP001597483">
    <property type="component" value="Unassembled WGS sequence"/>
</dbReference>
<gene>
    <name evidence="2" type="ORF">ACFSVL_14170</name>
</gene>
<proteinExistence type="predicted"/>
<evidence type="ECO:0000313" key="2">
    <source>
        <dbReference type="EMBL" id="MFD2468535.1"/>
    </source>
</evidence>
<evidence type="ECO:0000256" key="1">
    <source>
        <dbReference type="SAM" id="MobiDB-lite"/>
    </source>
</evidence>
<sequence>MRPRWTGLAALATGIGMGVAGCGQPPPPSEQVASGGHAEAAAPADPAAKWADGYCGAVTHLVRALANLPSIDPSSSAQATRTSSDLLASVATGIDQTVSGLHRVGPAPLPGGESARTALLGQFTSVRRQADEVRGKLDAASSPDAVKAALDDAKSAIDEVSRLDVLKGLDATPALSAAGKRAEGCQQLVVPPAPR</sequence>
<comment type="caution">
    <text evidence="2">The sequence shown here is derived from an EMBL/GenBank/DDBJ whole genome shotgun (WGS) entry which is preliminary data.</text>
</comment>
<protein>
    <submittedName>
        <fullName evidence="2">Uncharacterized protein</fullName>
    </submittedName>
</protein>
<keyword evidence="3" id="KW-1185">Reference proteome</keyword>
<dbReference type="PROSITE" id="PS51257">
    <property type="entry name" value="PROKAR_LIPOPROTEIN"/>
    <property type="match status" value="1"/>
</dbReference>
<organism evidence="2 3">
    <name type="scientific">Amycolatopsis silviterrae</name>
    <dbReference type="NCBI Taxonomy" id="1656914"/>
    <lineage>
        <taxon>Bacteria</taxon>
        <taxon>Bacillati</taxon>
        <taxon>Actinomycetota</taxon>
        <taxon>Actinomycetes</taxon>
        <taxon>Pseudonocardiales</taxon>
        <taxon>Pseudonocardiaceae</taxon>
        <taxon>Amycolatopsis</taxon>
    </lineage>
</organism>
<evidence type="ECO:0000313" key="3">
    <source>
        <dbReference type="Proteomes" id="UP001597483"/>
    </source>
</evidence>